<dbReference type="Pfam" id="PF00582">
    <property type="entry name" value="Usp"/>
    <property type="match status" value="2"/>
</dbReference>
<gene>
    <name evidence="3" type="ORF">ABT188_00940</name>
</gene>
<dbReference type="SUPFAM" id="SSF52402">
    <property type="entry name" value="Adenine nucleotide alpha hydrolases-like"/>
    <property type="match status" value="2"/>
</dbReference>
<reference evidence="3 4" key="1">
    <citation type="submission" date="2024-06" db="EMBL/GenBank/DDBJ databases">
        <title>The Natural Products Discovery Center: Release of the First 8490 Sequenced Strains for Exploring Actinobacteria Biosynthetic Diversity.</title>
        <authorList>
            <person name="Kalkreuter E."/>
            <person name="Kautsar S.A."/>
            <person name="Yang D."/>
            <person name="Bader C.D."/>
            <person name="Teijaro C.N."/>
            <person name="Fluegel L."/>
            <person name="Davis C.M."/>
            <person name="Simpson J.R."/>
            <person name="Lauterbach L."/>
            <person name="Steele A.D."/>
            <person name="Gui C."/>
            <person name="Meng S."/>
            <person name="Li G."/>
            <person name="Viehrig K."/>
            <person name="Ye F."/>
            <person name="Su P."/>
            <person name="Kiefer A.F."/>
            <person name="Nichols A."/>
            <person name="Cepeda A.J."/>
            <person name="Yan W."/>
            <person name="Fan B."/>
            <person name="Jiang Y."/>
            <person name="Adhikari A."/>
            <person name="Zheng C.-J."/>
            <person name="Schuster L."/>
            <person name="Cowan T.M."/>
            <person name="Smanski M.J."/>
            <person name="Chevrette M.G."/>
            <person name="De Carvalho L.P.S."/>
            <person name="Shen B."/>
        </authorList>
    </citation>
    <scope>NUCLEOTIDE SEQUENCE [LARGE SCALE GENOMIC DNA]</scope>
    <source>
        <strain evidence="3 4">NPDC001615</strain>
    </source>
</reference>
<evidence type="ECO:0000259" key="2">
    <source>
        <dbReference type="Pfam" id="PF00582"/>
    </source>
</evidence>
<dbReference type="InterPro" id="IPR014729">
    <property type="entry name" value="Rossmann-like_a/b/a_fold"/>
</dbReference>
<dbReference type="Proteomes" id="UP001496720">
    <property type="component" value="Unassembled WGS sequence"/>
</dbReference>
<dbReference type="PANTHER" id="PTHR46553:SF3">
    <property type="entry name" value="ADENINE NUCLEOTIDE ALPHA HYDROLASES-LIKE SUPERFAMILY PROTEIN"/>
    <property type="match status" value="1"/>
</dbReference>
<accession>A0ABV1SNJ5</accession>
<organism evidence="3 4">
    <name type="scientific">Streptomyces violaceorubidus</name>
    <dbReference type="NCBI Taxonomy" id="284042"/>
    <lineage>
        <taxon>Bacteria</taxon>
        <taxon>Bacillati</taxon>
        <taxon>Actinomycetota</taxon>
        <taxon>Actinomycetes</taxon>
        <taxon>Kitasatosporales</taxon>
        <taxon>Streptomycetaceae</taxon>
        <taxon>Streptomyces</taxon>
    </lineage>
</organism>
<dbReference type="Gene3D" id="3.40.50.620">
    <property type="entry name" value="HUPs"/>
    <property type="match status" value="2"/>
</dbReference>
<dbReference type="InterPro" id="IPR006015">
    <property type="entry name" value="Universal_stress_UspA"/>
</dbReference>
<feature type="domain" description="UspA" evidence="2">
    <location>
        <begin position="1"/>
        <end position="139"/>
    </location>
</feature>
<evidence type="ECO:0000313" key="4">
    <source>
        <dbReference type="Proteomes" id="UP001496720"/>
    </source>
</evidence>
<dbReference type="EMBL" id="JBEOZY010000001">
    <property type="protein sequence ID" value="MER6163158.1"/>
    <property type="molecule type" value="Genomic_DNA"/>
</dbReference>
<dbReference type="PRINTS" id="PR01438">
    <property type="entry name" value="UNVRSLSTRESS"/>
</dbReference>
<evidence type="ECO:0000313" key="3">
    <source>
        <dbReference type="EMBL" id="MER6163158.1"/>
    </source>
</evidence>
<comment type="caution">
    <text evidence="3">The sequence shown here is derived from an EMBL/GenBank/DDBJ whole genome shotgun (WGS) entry which is preliminary data.</text>
</comment>
<dbReference type="RefSeq" id="WP_352145359.1">
    <property type="nucleotide sequence ID" value="NZ_JBEOZY010000001.1"/>
</dbReference>
<dbReference type="PANTHER" id="PTHR46553">
    <property type="entry name" value="ADENINE NUCLEOTIDE ALPHA HYDROLASES-LIKE SUPERFAMILY PROTEIN"/>
    <property type="match status" value="1"/>
</dbReference>
<protein>
    <submittedName>
        <fullName evidence="3">Universal stress protein</fullName>
    </submittedName>
</protein>
<proteinExistence type="inferred from homology"/>
<evidence type="ECO:0000256" key="1">
    <source>
        <dbReference type="ARBA" id="ARBA00008791"/>
    </source>
</evidence>
<feature type="domain" description="UspA" evidence="2">
    <location>
        <begin position="152"/>
        <end position="282"/>
    </location>
</feature>
<sequence>MYLPLVVGVDGSESSLRAVDWAADEADLHEVPLLVVFGTLWERYEGAALARELGRPSTEMKADDIFKAATRRARRRHPDLVVTTETVPDEAEHALVRAGRNASMIIVGSRGRSGVADRLLGSVSRTVAALSDCPVVVVRGNHDNRALGGRHDRIVVGIGAGETSASVLRLAFTEAQLRHVPLAAVRAWRCPAHETVDHPLLTGGPARLYEERAAKELETALEDAPSDVAVGRHTAEGPARAVLPAASADAGLLVIGRRVHGRLGRVAHAVLHRSACPVVVVPERT</sequence>
<comment type="similarity">
    <text evidence="1">Belongs to the universal stress protein A family.</text>
</comment>
<dbReference type="InterPro" id="IPR006016">
    <property type="entry name" value="UspA"/>
</dbReference>
<name>A0ABV1SNJ5_9ACTN</name>
<keyword evidence="4" id="KW-1185">Reference proteome</keyword>